<dbReference type="AlphaFoldDB" id="A0A0G1FPQ6"/>
<dbReference type="EMBL" id="LCFQ01000013">
    <property type="protein sequence ID" value="KKS97011.1"/>
    <property type="molecule type" value="Genomic_DNA"/>
</dbReference>
<accession>A0A0G1FPQ6</accession>
<reference evidence="1 2" key="1">
    <citation type="journal article" date="2015" name="Nature">
        <title>rRNA introns, odd ribosomes, and small enigmatic genomes across a large radiation of phyla.</title>
        <authorList>
            <person name="Brown C.T."/>
            <person name="Hug L.A."/>
            <person name="Thomas B.C."/>
            <person name="Sharon I."/>
            <person name="Castelle C.J."/>
            <person name="Singh A."/>
            <person name="Wilkins M.J."/>
            <person name="Williams K.H."/>
            <person name="Banfield J.F."/>
        </authorList>
    </citation>
    <scope>NUCLEOTIDE SEQUENCE [LARGE SCALE GENOMIC DNA]</scope>
</reference>
<dbReference type="Proteomes" id="UP000034090">
    <property type="component" value="Unassembled WGS sequence"/>
</dbReference>
<organism evidence="1 2">
    <name type="scientific">Candidatus Woesebacteria bacterium GW2011_GWB1_43_14</name>
    <dbReference type="NCBI Taxonomy" id="1618578"/>
    <lineage>
        <taxon>Bacteria</taxon>
        <taxon>Candidatus Woeseibacteriota</taxon>
    </lineage>
</organism>
<protein>
    <submittedName>
        <fullName evidence="1">Uncharacterized protein</fullName>
    </submittedName>
</protein>
<evidence type="ECO:0000313" key="1">
    <source>
        <dbReference type="EMBL" id="KKS97011.1"/>
    </source>
</evidence>
<evidence type="ECO:0000313" key="2">
    <source>
        <dbReference type="Proteomes" id="UP000034090"/>
    </source>
</evidence>
<name>A0A0G1FPQ6_9BACT</name>
<comment type="caution">
    <text evidence="1">The sequence shown here is derived from an EMBL/GenBank/DDBJ whole genome shotgun (WGS) entry which is preliminary data.</text>
</comment>
<gene>
    <name evidence="1" type="ORF">UV74_C0013G0133</name>
</gene>
<proteinExistence type="predicted"/>
<sequence length="74" mass="8490">MILQTPGVVAAREARGKRRMWLERKLKEGGLTKAEYDAVKGKMVAYDVSIRDYIRICYALGVVRWTDDDRLVST</sequence>